<dbReference type="GO" id="GO:0016757">
    <property type="term" value="F:glycosyltransferase activity"/>
    <property type="evidence" value="ECO:0007669"/>
    <property type="project" value="InterPro"/>
</dbReference>
<dbReference type="PATRIC" id="fig|1618353.3.peg.27"/>
<dbReference type="Proteomes" id="UP000034364">
    <property type="component" value="Unassembled WGS sequence"/>
</dbReference>
<dbReference type="EMBL" id="LCNV01000001">
    <property type="protein sequence ID" value="KKU65116.1"/>
    <property type="molecule type" value="Genomic_DNA"/>
</dbReference>
<evidence type="ECO:0000313" key="4">
    <source>
        <dbReference type="EMBL" id="KKU65116.1"/>
    </source>
</evidence>
<keyword evidence="1 4" id="KW-0808">Transferase</keyword>
<dbReference type="Gene3D" id="3.40.50.2000">
    <property type="entry name" value="Glycogen Phosphorylase B"/>
    <property type="match status" value="2"/>
</dbReference>
<evidence type="ECO:0000313" key="5">
    <source>
        <dbReference type="Proteomes" id="UP000034364"/>
    </source>
</evidence>
<feature type="domain" description="Glycosyltransferase subfamily 4-like N-terminal" evidence="3">
    <location>
        <begin position="18"/>
        <end position="192"/>
    </location>
</feature>
<dbReference type="PANTHER" id="PTHR46401">
    <property type="entry name" value="GLYCOSYLTRANSFERASE WBBK-RELATED"/>
    <property type="match status" value="1"/>
</dbReference>
<dbReference type="SUPFAM" id="SSF53756">
    <property type="entry name" value="UDP-Glycosyltransferase/glycogen phosphorylase"/>
    <property type="match status" value="1"/>
</dbReference>
<dbReference type="PANTHER" id="PTHR46401:SF2">
    <property type="entry name" value="GLYCOSYLTRANSFERASE WBBK-RELATED"/>
    <property type="match status" value="1"/>
</dbReference>
<comment type="caution">
    <text evidence="4">The sequence shown here is derived from an EMBL/GenBank/DDBJ whole genome shotgun (WGS) entry which is preliminary data.</text>
</comment>
<feature type="domain" description="Glycosyl transferase family 1" evidence="2">
    <location>
        <begin position="204"/>
        <end position="335"/>
    </location>
</feature>
<dbReference type="Pfam" id="PF13439">
    <property type="entry name" value="Glyco_transf_4"/>
    <property type="match status" value="1"/>
</dbReference>
<organism evidence="4 5">
    <name type="scientific">Candidatus Amesbacteria bacterium GW2011_GWA1_47_16</name>
    <dbReference type="NCBI Taxonomy" id="1618353"/>
    <lineage>
        <taxon>Bacteria</taxon>
        <taxon>Candidatus Amesiibacteriota</taxon>
    </lineage>
</organism>
<protein>
    <submittedName>
        <fullName evidence="4">Glycosyl transferase, group 1</fullName>
    </submittedName>
</protein>
<gene>
    <name evidence="4" type="ORF">UX87_C0001G0027</name>
</gene>
<dbReference type="InterPro" id="IPR028098">
    <property type="entry name" value="Glyco_trans_4-like_N"/>
</dbReference>
<sequence>MGNLPERIALVYDRVNKWGGAEQVLLALHELFPKAPLFTSVYHPAKAAWAQVFPEVITSFLQKFPFAKSHHEIYPWLTPLAFETLELNNFDAVISVTSADAKGIITRPDTFHLCYCLTPTRYLWSHYDFHKKLLNPVNRWFSQPVFEYMKYWDLIASRRPDEYISISKTVQNRVKRYYGLDSQVIYPPVDIDVFSTPAPPPSIKDFFLYVSRLVAYKRPDVVINVFNEINLPLVVIGTGSLEKKLRRIARPHITILGNVSREVLVSHYQHSRALIFFHEEDFGIVPVEAQAAGTPVIALNKGGASETVIHGKTGILIEDNSPASLRHALAGFSKESFSSSFIQSHADRFSKERFKSEFVKLFTLRWKKYKSIHMS</sequence>
<reference evidence="4 5" key="1">
    <citation type="journal article" date="2015" name="Nature">
        <title>rRNA introns, odd ribosomes, and small enigmatic genomes across a large radiation of phyla.</title>
        <authorList>
            <person name="Brown C.T."/>
            <person name="Hug L.A."/>
            <person name="Thomas B.C."/>
            <person name="Sharon I."/>
            <person name="Castelle C.J."/>
            <person name="Singh A."/>
            <person name="Wilkins M.J."/>
            <person name="Williams K.H."/>
            <person name="Banfield J.F."/>
        </authorList>
    </citation>
    <scope>NUCLEOTIDE SEQUENCE [LARGE SCALE GENOMIC DNA]</scope>
</reference>
<proteinExistence type="predicted"/>
<evidence type="ECO:0000256" key="1">
    <source>
        <dbReference type="ARBA" id="ARBA00022679"/>
    </source>
</evidence>
<dbReference type="AlphaFoldDB" id="A0A0G1S6X2"/>
<accession>A0A0G1S6X2</accession>
<name>A0A0G1S6X2_9BACT</name>
<dbReference type="InterPro" id="IPR001296">
    <property type="entry name" value="Glyco_trans_1"/>
</dbReference>
<evidence type="ECO:0000259" key="2">
    <source>
        <dbReference type="Pfam" id="PF00534"/>
    </source>
</evidence>
<dbReference type="Pfam" id="PF00534">
    <property type="entry name" value="Glycos_transf_1"/>
    <property type="match status" value="1"/>
</dbReference>
<evidence type="ECO:0000259" key="3">
    <source>
        <dbReference type="Pfam" id="PF13439"/>
    </source>
</evidence>